<evidence type="ECO:0000313" key="2">
    <source>
        <dbReference type="Proteomes" id="UP000245535"/>
    </source>
</evidence>
<organism evidence="1 2">
    <name type="scientific">Sediminitomix flava</name>
    <dbReference type="NCBI Taxonomy" id="379075"/>
    <lineage>
        <taxon>Bacteria</taxon>
        <taxon>Pseudomonadati</taxon>
        <taxon>Bacteroidota</taxon>
        <taxon>Cytophagia</taxon>
        <taxon>Cytophagales</taxon>
        <taxon>Flammeovirgaceae</taxon>
        <taxon>Sediminitomix</taxon>
    </lineage>
</organism>
<accession>A0A315ZFL8</accession>
<dbReference type="AlphaFoldDB" id="A0A315ZFL8"/>
<dbReference type="Pfam" id="PF14595">
    <property type="entry name" value="Thioredoxin_9"/>
    <property type="match status" value="1"/>
</dbReference>
<dbReference type="SUPFAM" id="SSF52833">
    <property type="entry name" value="Thioredoxin-like"/>
    <property type="match status" value="1"/>
</dbReference>
<proteinExistence type="predicted"/>
<keyword evidence="2" id="KW-1185">Reference proteome</keyword>
<reference evidence="1 2" key="1">
    <citation type="submission" date="2018-03" db="EMBL/GenBank/DDBJ databases">
        <title>Genomic Encyclopedia of Archaeal and Bacterial Type Strains, Phase II (KMG-II): from individual species to whole genera.</title>
        <authorList>
            <person name="Goeker M."/>
        </authorList>
    </citation>
    <scope>NUCLEOTIDE SEQUENCE [LARGE SCALE GENOMIC DNA]</scope>
    <source>
        <strain evidence="1 2">DSM 28229</strain>
    </source>
</reference>
<gene>
    <name evidence="1" type="ORF">BC781_101715</name>
</gene>
<dbReference type="InterPro" id="IPR036249">
    <property type="entry name" value="Thioredoxin-like_sf"/>
</dbReference>
<evidence type="ECO:0000313" key="1">
    <source>
        <dbReference type="EMBL" id="PWJ44365.1"/>
    </source>
</evidence>
<sequence>MIEHSYKVMVKTLETIQTQKGITYDSFHKMIAELLAEGKTTGENHSEAMIHYTVMNQKRMLRHDKNLKFSDEVKELFANYDRKVLWVVLTEAWCGDAAHTVPVMAKLAELSENIELQILLRDENLELMDEYLTNGGRSIPKLIAFDAETKEEIGNWGPRPVELQESYMQMRAEEKPFEEIKEVLQKWYNKDKGQTTIQEIVKSVLK</sequence>
<dbReference type="Gene3D" id="3.40.30.10">
    <property type="entry name" value="Glutaredoxin"/>
    <property type="match status" value="1"/>
</dbReference>
<dbReference type="EMBL" id="QGDO01000001">
    <property type="protein sequence ID" value="PWJ44365.1"/>
    <property type="molecule type" value="Genomic_DNA"/>
</dbReference>
<name>A0A315ZFL8_SEDFL</name>
<comment type="caution">
    <text evidence="1">The sequence shown here is derived from an EMBL/GenBank/DDBJ whole genome shotgun (WGS) entry which is preliminary data.</text>
</comment>
<dbReference type="Proteomes" id="UP000245535">
    <property type="component" value="Unassembled WGS sequence"/>
</dbReference>
<protein>
    <submittedName>
        <fullName evidence="1">Thioredoxin-like protein</fullName>
    </submittedName>
</protein>
<dbReference type="RefSeq" id="WP_245935573.1">
    <property type="nucleotide sequence ID" value="NZ_QGDO01000001.1"/>
</dbReference>